<evidence type="ECO:0000313" key="2">
    <source>
        <dbReference type="EMBL" id="KAJ8388368.1"/>
    </source>
</evidence>
<proteinExistence type="predicted"/>
<name>A0AAD7RQN4_9TELE</name>
<dbReference type="Proteomes" id="UP001221898">
    <property type="component" value="Unassembled WGS sequence"/>
</dbReference>
<protein>
    <submittedName>
        <fullName evidence="2">Uncharacterized protein</fullName>
    </submittedName>
</protein>
<keyword evidence="3" id="KW-1185">Reference proteome</keyword>
<feature type="compositionally biased region" description="Polar residues" evidence="1">
    <location>
        <begin position="78"/>
        <end position="93"/>
    </location>
</feature>
<reference evidence="2" key="1">
    <citation type="journal article" date="2023" name="Science">
        <title>Genome structures resolve the early diversification of teleost fishes.</title>
        <authorList>
            <person name="Parey E."/>
            <person name="Louis A."/>
            <person name="Montfort J."/>
            <person name="Bouchez O."/>
            <person name="Roques C."/>
            <person name="Iampietro C."/>
            <person name="Lluch J."/>
            <person name="Castinel A."/>
            <person name="Donnadieu C."/>
            <person name="Desvignes T."/>
            <person name="Floi Bucao C."/>
            <person name="Jouanno E."/>
            <person name="Wen M."/>
            <person name="Mejri S."/>
            <person name="Dirks R."/>
            <person name="Jansen H."/>
            <person name="Henkel C."/>
            <person name="Chen W.J."/>
            <person name="Zahm M."/>
            <person name="Cabau C."/>
            <person name="Klopp C."/>
            <person name="Thompson A.W."/>
            <person name="Robinson-Rechavi M."/>
            <person name="Braasch I."/>
            <person name="Lecointre G."/>
            <person name="Bobe J."/>
            <person name="Postlethwait J.H."/>
            <person name="Berthelot C."/>
            <person name="Roest Crollius H."/>
            <person name="Guiguen Y."/>
        </authorList>
    </citation>
    <scope>NUCLEOTIDE SEQUENCE</scope>
    <source>
        <strain evidence="2">NC1722</strain>
    </source>
</reference>
<feature type="region of interest" description="Disordered" evidence="1">
    <location>
        <begin position="1"/>
        <end position="44"/>
    </location>
</feature>
<evidence type="ECO:0000256" key="1">
    <source>
        <dbReference type="SAM" id="MobiDB-lite"/>
    </source>
</evidence>
<dbReference type="EMBL" id="JAINUG010000195">
    <property type="protein sequence ID" value="KAJ8388368.1"/>
    <property type="molecule type" value="Genomic_DNA"/>
</dbReference>
<comment type="caution">
    <text evidence="2">The sequence shown here is derived from an EMBL/GenBank/DDBJ whole genome shotgun (WGS) entry which is preliminary data.</text>
</comment>
<sequence length="117" mass="12561">MRPRAAPRLEVGGPRRSPKTTPLLRHATDPARSGVRRASGHGSQRSVEIVHLLATLASQLSNALQIKLFDCRARRGKTVSSVSARAAGSTNHLLQRKGIEGNPHPDGKMGPAPSWFS</sequence>
<accession>A0AAD7RQN4</accession>
<organism evidence="2 3">
    <name type="scientific">Aldrovandia affinis</name>
    <dbReference type="NCBI Taxonomy" id="143900"/>
    <lineage>
        <taxon>Eukaryota</taxon>
        <taxon>Metazoa</taxon>
        <taxon>Chordata</taxon>
        <taxon>Craniata</taxon>
        <taxon>Vertebrata</taxon>
        <taxon>Euteleostomi</taxon>
        <taxon>Actinopterygii</taxon>
        <taxon>Neopterygii</taxon>
        <taxon>Teleostei</taxon>
        <taxon>Notacanthiformes</taxon>
        <taxon>Halosauridae</taxon>
        <taxon>Aldrovandia</taxon>
    </lineage>
</organism>
<feature type="compositionally biased region" description="Basic and acidic residues" evidence="1">
    <location>
        <begin position="97"/>
        <end position="107"/>
    </location>
</feature>
<gene>
    <name evidence="2" type="ORF">AAFF_G00133940</name>
</gene>
<feature type="region of interest" description="Disordered" evidence="1">
    <location>
        <begin position="77"/>
        <end position="117"/>
    </location>
</feature>
<dbReference type="AlphaFoldDB" id="A0AAD7RQN4"/>
<evidence type="ECO:0000313" key="3">
    <source>
        <dbReference type="Proteomes" id="UP001221898"/>
    </source>
</evidence>